<dbReference type="CDD" id="cd09076">
    <property type="entry name" value="L1-EN"/>
    <property type="match status" value="1"/>
</dbReference>
<comment type="caution">
    <text evidence="2">The sequence shown here is derived from an EMBL/GenBank/DDBJ whole genome shotgun (WGS) entry which is preliminary data.</text>
</comment>
<dbReference type="InterPro" id="IPR005135">
    <property type="entry name" value="Endo/exonuclease/phosphatase"/>
</dbReference>
<dbReference type="GO" id="GO:0008311">
    <property type="term" value="F:double-stranded DNA 3'-5' DNA exonuclease activity"/>
    <property type="evidence" value="ECO:0007669"/>
    <property type="project" value="InterPro"/>
</dbReference>
<dbReference type="PANTHER" id="PTHR43250">
    <property type="entry name" value="EXODEOXYRIBONUCLEASE III"/>
    <property type="match status" value="1"/>
</dbReference>
<dbReference type="Pfam" id="PF03372">
    <property type="entry name" value="Exo_endo_phos"/>
    <property type="match status" value="1"/>
</dbReference>
<dbReference type="SUPFAM" id="SSF56219">
    <property type="entry name" value="DNase I-like"/>
    <property type="match status" value="1"/>
</dbReference>
<sequence length="563" mass="65434">MNIEILNSIHGGVVLTDPISEGARKIKENIKKYARENQDKPIQIYHAAIAGTSQTINSHVSKKAARQILKRQRRNEDVYLEPQTADMIDLPLYLCKTLSGNAFLEPNKNKPRTYRFNGKTNGNRKQDLLFGTWNVRTMFQPGTAISVVKEIEKYKVKIVALQEIRWNDEGTIDINYTTILYGKCNERRQFGVGFAVHKSLVHTIKEFKVINYRIAILIVKAKFFDIVFLNVHAPTEEKSLEEKEEFYAELEDILSRINNSKIRIILGDMNAKIGKEQFLKPTIGKYSLHETTNDNGMKLVDLATGKGFRIMSTMFPHKDIHKGTWRSPDGQHVNQIDHILVNERFTNAVNDVRVYRGADCNSDHYLVVGKLNIKLKVRQQSDNSNCVKYEITKLNNEEICKAFQTEASEEIIWKQGKTKRKPWFNTVCEEAIIRRKEARLKWLTDTTNQLNGTRYMTRRKEAHNICRGEKRKYINKVIEMAESDHRAHRSRQLYQKVNGMKKGYKGHEKFIRNKDGELITAKIEIAEIWAEYFEQLLNGEYPEEIFDCIREPPNNCEYETPTI</sequence>
<dbReference type="EMBL" id="VYZN01001977">
    <property type="protein sequence ID" value="KAE9521815.1"/>
    <property type="molecule type" value="Genomic_DNA"/>
</dbReference>
<dbReference type="AlphaFoldDB" id="A0A6G0SUP0"/>
<evidence type="ECO:0000313" key="2">
    <source>
        <dbReference type="EMBL" id="KAE9521815.1"/>
    </source>
</evidence>
<name>A0A6G0SUP0_APHGL</name>
<dbReference type="PANTHER" id="PTHR43250:SF2">
    <property type="entry name" value="EXODEOXYRIBONUCLEASE III"/>
    <property type="match status" value="1"/>
</dbReference>
<protein>
    <recommendedName>
        <fullName evidence="1">Endonuclease/exonuclease/phosphatase domain-containing protein</fullName>
    </recommendedName>
</protein>
<evidence type="ECO:0000259" key="1">
    <source>
        <dbReference type="Pfam" id="PF03372"/>
    </source>
</evidence>
<accession>A0A6G0SUP0</accession>
<organism evidence="2 3">
    <name type="scientific">Aphis glycines</name>
    <name type="common">Soybean aphid</name>
    <dbReference type="NCBI Taxonomy" id="307491"/>
    <lineage>
        <taxon>Eukaryota</taxon>
        <taxon>Metazoa</taxon>
        <taxon>Ecdysozoa</taxon>
        <taxon>Arthropoda</taxon>
        <taxon>Hexapoda</taxon>
        <taxon>Insecta</taxon>
        <taxon>Pterygota</taxon>
        <taxon>Neoptera</taxon>
        <taxon>Paraneoptera</taxon>
        <taxon>Hemiptera</taxon>
        <taxon>Sternorrhyncha</taxon>
        <taxon>Aphidomorpha</taxon>
        <taxon>Aphidoidea</taxon>
        <taxon>Aphididae</taxon>
        <taxon>Aphidini</taxon>
        <taxon>Aphis</taxon>
        <taxon>Aphis</taxon>
    </lineage>
</organism>
<evidence type="ECO:0000313" key="3">
    <source>
        <dbReference type="Proteomes" id="UP000475862"/>
    </source>
</evidence>
<gene>
    <name evidence="2" type="ORF">AGLY_017786</name>
</gene>
<dbReference type="Gene3D" id="3.60.10.10">
    <property type="entry name" value="Endonuclease/exonuclease/phosphatase"/>
    <property type="match status" value="1"/>
</dbReference>
<keyword evidence="3" id="KW-1185">Reference proteome</keyword>
<feature type="domain" description="Endonuclease/exonuclease/phosphatase" evidence="1">
    <location>
        <begin position="131"/>
        <end position="358"/>
    </location>
</feature>
<proteinExistence type="predicted"/>
<reference evidence="2 3" key="1">
    <citation type="submission" date="2019-08" db="EMBL/GenBank/DDBJ databases">
        <title>The genome of the soybean aphid Biotype 1, its phylome, world population structure and adaptation to the North American continent.</title>
        <authorList>
            <person name="Giordano R."/>
            <person name="Donthu R.K."/>
            <person name="Hernandez A.G."/>
            <person name="Wright C.L."/>
            <person name="Zimin A.V."/>
        </authorList>
    </citation>
    <scope>NUCLEOTIDE SEQUENCE [LARGE SCALE GENOMIC DNA]</scope>
    <source>
        <tissue evidence="2">Whole aphids</tissue>
    </source>
</reference>
<dbReference type="InterPro" id="IPR036691">
    <property type="entry name" value="Endo/exonu/phosph_ase_sf"/>
</dbReference>
<dbReference type="OrthoDB" id="6628203at2759"/>
<dbReference type="InterPro" id="IPR037493">
    <property type="entry name" value="ExoIII-like"/>
</dbReference>
<dbReference type="Proteomes" id="UP000475862">
    <property type="component" value="Unassembled WGS sequence"/>
</dbReference>
<dbReference type="GO" id="GO:0006281">
    <property type="term" value="P:DNA repair"/>
    <property type="evidence" value="ECO:0007669"/>
    <property type="project" value="InterPro"/>
</dbReference>